<evidence type="ECO:0000259" key="6">
    <source>
        <dbReference type="Pfam" id="PF01494"/>
    </source>
</evidence>
<dbReference type="PRINTS" id="PR00420">
    <property type="entry name" value="RNGMNOXGNASE"/>
</dbReference>
<dbReference type="InterPro" id="IPR050493">
    <property type="entry name" value="FAD-dep_Monooxygenase_BioMet"/>
</dbReference>
<keyword evidence="5" id="KW-0503">Monooxygenase</keyword>
<comment type="similarity">
    <text evidence="1">Belongs to the paxM FAD-dependent monooxygenase family.</text>
</comment>
<gene>
    <name evidence="7" type="ORF">ONZ51_g9445</name>
</gene>
<feature type="domain" description="FAD-binding" evidence="6">
    <location>
        <begin position="21"/>
        <end position="191"/>
    </location>
</feature>
<keyword evidence="3" id="KW-0274">FAD</keyword>
<dbReference type="SUPFAM" id="SSF51905">
    <property type="entry name" value="FAD/NAD(P)-binding domain"/>
    <property type="match status" value="1"/>
</dbReference>
<evidence type="ECO:0000256" key="4">
    <source>
        <dbReference type="ARBA" id="ARBA00023002"/>
    </source>
</evidence>
<dbReference type="PANTHER" id="PTHR13789">
    <property type="entry name" value="MONOOXYGENASE"/>
    <property type="match status" value="1"/>
</dbReference>
<dbReference type="EMBL" id="JAPEVG010000322">
    <property type="protein sequence ID" value="KAJ8468757.1"/>
    <property type="molecule type" value="Genomic_DNA"/>
</dbReference>
<proteinExistence type="inferred from homology"/>
<sequence length="470" mass="51376">MSAESSRSNPPLQTSHPIKFLIIGGGIAGLACALALRRVGHHALVVERRDRRSARGEGGIRLPPNLTKIFFHWGLRDALREKGLVSHTILFTRYESGEYLGRQVWDQDVLRETRGVFMLMTHADLHDVLYEAAIRAGVRVRFNADVTSIDPEEREVELATGEVLTGDVIVGADGEYGPCRTAVLGKEVRGNPTGLAMYDTVVPGRYLPEHLASLREDNGVFVAFGEGRAIVAYAVHGGADYAFQFYGPDENPEGKYGDSPTVSIAEITRTLDPRLENVVRHAQDDGRLVLIGEAAHPFPPGTIQATAMAVEDGAVLAKLFSHLSEDRQIESFLFAFQDLRQARARSVRAGEFASAFFMTIDGEGAAQRDAAMKAKSTSGGNVLEGGEGEANSLWEEIRTIFGYDCEDEADDWWVQWGLLRERALSRQTDDADVDYGEGEGEGHAAPSLLDFSAMTVQVSSTASDYDAEAW</sequence>
<dbReference type="GO" id="GO:0071949">
    <property type="term" value="F:FAD binding"/>
    <property type="evidence" value="ECO:0007669"/>
    <property type="project" value="InterPro"/>
</dbReference>
<comment type="caution">
    <text evidence="7">The sequence shown here is derived from an EMBL/GenBank/DDBJ whole genome shotgun (WGS) entry which is preliminary data.</text>
</comment>
<dbReference type="Proteomes" id="UP001215151">
    <property type="component" value="Unassembled WGS sequence"/>
</dbReference>
<evidence type="ECO:0000256" key="1">
    <source>
        <dbReference type="ARBA" id="ARBA00007992"/>
    </source>
</evidence>
<keyword evidence="2" id="KW-0285">Flavoprotein</keyword>
<evidence type="ECO:0000256" key="3">
    <source>
        <dbReference type="ARBA" id="ARBA00022827"/>
    </source>
</evidence>
<dbReference type="Gene3D" id="3.50.50.60">
    <property type="entry name" value="FAD/NAD(P)-binding domain"/>
    <property type="match status" value="1"/>
</dbReference>
<dbReference type="AlphaFoldDB" id="A0AAD7TLE1"/>
<keyword evidence="4" id="KW-0560">Oxidoreductase</keyword>
<dbReference type="Pfam" id="PF01494">
    <property type="entry name" value="FAD_binding_3"/>
    <property type="match status" value="1"/>
</dbReference>
<evidence type="ECO:0000313" key="8">
    <source>
        <dbReference type="Proteomes" id="UP001215151"/>
    </source>
</evidence>
<keyword evidence="8" id="KW-1185">Reference proteome</keyword>
<reference evidence="7" key="1">
    <citation type="submission" date="2022-11" db="EMBL/GenBank/DDBJ databases">
        <title>Genome Sequence of Cubamyces cubensis.</title>
        <authorList>
            <person name="Buettner E."/>
        </authorList>
    </citation>
    <scope>NUCLEOTIDE SEQUENCE</scope>
    <source>
        <strain evidence="7">MPL-01</strain>
    </source>
</reference>
<dbReference type="InterPro" id="IPR036188">
    <property type="entry name" value="FAD/NAD-bd_sf"/>
</dbReference>
<dbReference type="PANTHER" id="PTHR13789:SF147">
    <property type="entry name" value="PUTATIVE (AFU_ORTHOLOGUE AFUA_2G01950)-RELATED"/>
    <property type="match status" value="1"/>
</dbReference>
<accession>A0AAD7TLE1</accession>
<evidence type="ECO:0000313" key="7">
    <source>
        <dbReference type="EMBL" id="KAJ8468757.1"/>
    </source>
</evidence>
<dbReference type="GO" id="GO:0004497">
    <property type="term" value="F:monooxygenase activity"/>
    <property type="evidence" value="ECO:0007669"/>
    <property type="project" value="UniProtKB-KW"/>
</dbReference>
<protein>
    <recommendedName>
        <fullName evidence="6">FAD-binding domain-containing protein</fullName>
    </recommendedName>
</protein>
<dbReference type="PROSITE" id="PS51257">
    <property type="entry name" value="PROKAR_LIPOPROTEIN"/>
    <property type="match status" value="1"/>
</dbReference>
<evidence type="ECO:0000256" key="5">
    <source>
        <dbReference type="ARBA" id="ARBA00023033"/>
    </source>
</evidence>
<organism evidence="7 8">
    <name type="scientific">Trametes cubensis</name>
    <dbReference type="NCBI Taxonomy" id="1111947"/>
    <lineage>
        <taxon>Eukaryota</taxon>
        <taxon>Fungi</taxon>
        <taxon>Dikarya</taxon>
        <taxon>Basidiomycota</taxon>
        <taxon>Agaricomycotina</taxon>
        <taxon>Agaricomycetes</taxon>
        <taxon>Polyporales</taxon>
        <taxon>Polyporaceae</taxon>
        <taxon>Trametes</taxon>
    </lineage>
</organism>
<name>A0AAD7TLE1_9APHY</name>
<dbReference type="InterPro" id="IPR002938">
    <property type="entry name" value="FAD-bd"/>
</dbReference>
<evidence type="ECO:0000256" key="2">
    <source>
        <dbReference type="ARBA" id="ARBA00022630"/>
    </source>
</evidence>